<dbReference type="GO" id="GO:0019834">
    <property type="term" value="F:phospholipase A2 inhibitor activity"/>
    <property type="evidence" value="ECO:0007669"/>
    <property type="project" value="UniProtKB-KW"/>
</dbReference>
<dbReference type="OMA" id="YKGCATE"/>
<dbReference type="PANTHER" id="PTHR20914:SF30">
    <property type="entry name" value="LY6_PLAUR DOMAIN CONTAINING 9"/>
    <property type="match status" value="1"/>
</dbReference>
<dbReference type="CDD" id="cd23572">
    <property type="entry name" value="TFP_LU_ECD_PINLYP_rpt2"/>
    <property type="match status" value="1"/>
</dbReference>
<dbReference type="InterPro" id="IPR045860">
    <property type="entry name" value="Snake_toxin-like_sf"/>
</dbReference>
<keyword evidence="6" id="KW-0732">Signal</keyword>
<keyword evidence="4" id="KW-0593">Phospholipase A2 inhibitor</keyword>
<evidence type="ECO:0000313" key="8">
    <source>
        <dbReference type="Ensembl" id="ENSSMRP00000006798.1"/>
    </source>
</evidence>
<keyword evidence="5" id="KW-1015">Disulfide bond</keyword>
<comment type="subcellular location">
    <subcellularLocation>
        <location evidence="1">Secreted</location>
    </subcellularLocation>
</comment>
<dbReference type="CDD" id="cd23588">
    <property type="entry name" value="TFP_LU_ECD_PLIG"/>
    <property type="match status" value="1"/>
</dbReference>
<dbReference type="Gene3D" id="2.10.60.10">
    <property type="entry name" value="CD59"/>
    <property type="match status" value="2"/>
</dbReference>
<dbReference type="Proteomes" id="UP000694421">
    <property type="component" value="Unplaced"/>
</dbReference>
<dbReference type="Ensembl" id="ENSSMRT00000007976.1">
    <property type="protein sequence ID" value="ENSSMRP00000006798.1"/>
    <property type="gene ID" value="ENSSMRG00000005514.1"/>
</dbReference>
<dbReference type="GeneTree" id="ENSGT00940000164395"/>
<evidence type="ECO:0000313" key="9">
    <source>
        <dbReference type="Proteomes" id="UP000694421"/>
    </source>
</evidence>
<reference evidence="8" key="1">
    <citation type="submission" date="2025-08" db="UniProtKB">
        <authorList>
            <consortium name="Ensembl"/>
        </authorList>
    </citation>
    <scope>IDENTIFICATION</scope>
</reference>
<dbReference type="Pfam" id="PF00021">
    <property type="entry name" value="UPAR_LY6"/>
    <property type="match status" value="1"/>
</dbReference>
<evidence type="ECO:0000256" key="1">
    <source>
        <dbReference type="ARBA" id="ARBA00004613"/>
    </source>
</evidence>
<evidence type="ECO:0000256" key="2">
    <source>
        <dbReference type="ARBA" id="ARBA00006570"/>
    </source>
</evidence>
<dbReference type="InterPro" id="IPR016054">
    <property type="entry name" value="LY6_UPA_recep-like"/>
</dbReference>
<evidence type="ECO:0000256" key="4">
    <source>
        <dbReference type="ARBA" id="ARBA00023005"/>
    </source>
</evidence>
<evidence type="ECO:0000256" key="6">
    <source>
        <dbReference type="SAM" id="SignalP"/>
    </source>
</evidence>
<sequence length="201" mass="20930">MLSFLGCFLLGALLATGTCLQCESCFSLGTICNGTLTDCSAGEDTCIVNLREILQPPAVSKVITKGCGTSKVCKAGLNEINVGNGVQLRARRICCTGDACERAPPPVLPPLDNKPNGLQCPGCIGIFSADCYGNPVDCTGLQSKCIDISGSVTGYQKVEIALKGCAVEAACEIFHKGFNSYEGVSVYLDKAECHPAPTKAP</sequence>
<keyword evidence="3" id="KW-0964">Secreted</keyword>
<dbReference type="AlphaFoldDB" id="A0A8D0B7Z7"/>
<evidence type="ECO:0000256" key="3">
    <source>
        <dbReference type="ARBA" id="ARBA00022525"/>
    </source>
</evidence>
<dbReference type="GO" id="GO:0005576">
    <property type="term" value="C:extracellular region"/>
    <property type="evidence" value="ECO:0007669"/>
    <property type="project" value="UniProtKB-SubCell"/>
</dbReference>
<organism evidence="8 9">
    <name type="scientific">Salvator merianae</name>
    <name type="common">Argentine black and white tegu</name>
    <name type="synonym">Tupinambis merianae</name>
    <dbReference type="NCBI Taxonomy" id="96440"/>
    <lineage>
        <taxon>Eukaryota</taxon>
        <taxon>Metazoa</taxon>
        <taxon>Chordata</taxon>
        <taxon>Craniata</taxon>
        <taxon>Vertebrata</taxon>
        <taxon>Euteleostomi</taxon>
        <taxon>Lepidosauria</taxon>
        <taxon>Squamata</taxon>
        <taxon>Bifurcata</taxon>
        <taxon>Unidentata</taxon>
        <taxon>Episquamata</taxon>
        <taxon>Laterata</taxon>
        <taxon>Teiioidea</taxon>
        <taxon>Teiidae</taxon>
        <taxon>Salvator</taxon>
    </lineage>
</organism>
<dbReference type="Pfam" id="PF02988">
    <property type="entry name" value="PLA2_inh"/>
    <property type="match status" value="1"/>
</dbReference>
<evidence type="ECO:0000259" key="7">
    <source>
        <dbReference type="SMART" id="SM00134"/>
    </source>
</evidence>
<comment type="similarity">
    <text evidence="2">Belongs to the CNF-like-inhibitor family.</text>
</comment>
<reference evidence="8" key="2">
    <citation type="submission" date="2025-09" db="UniProtKB">
        <authorList>
            <consortium name="Ensembl"/>
        </authorList>
    </citation>
    <scope>IDENTIFICATION</scope>
</reference>
<feature type="domain" description="UPAR/Ly6" evidence="7">
    <location>
        <begin position="20"/>
        <end position="111"/>
    </location>
</feature>
<dbReference type="SMART" id="SM00134">
    <property type="entry name" value="LU"/>
    <property type="match status" value="1"/>
</dbReference>
<feature type="chain" id="PRO_5034114640" description="UPAR/Ly6 domain-containing protein" evidence="6">
    <location>
        <begin position="20"/>
        <end position="201"/>
    </location>
</feature>
<dbReference type="InterPro" id="IPR050918">
    <property type="entry name" value="CNF-like_PLA2_Inhibitor"/>
</dbReference>
<proteinExistence type="inferred from homology"/>
<keyword evidence="9" id="KW-1185">Reference proteome</keyword>
<accession>A0A8D0B7Z7</accession>
<evidence type="ECO:0000256" key="5">
    <source>
        <dbReference type="ARBA" id="ARBA00023157"/>
    </source>
</evidence>
<name>A0A8D0B7Z7_SALMN</name>
<protein>
    <recommendedName>
        <fullName evidence="7">UPAR/Ly6 domain-containing protein</fullName>
    </recommendedName>
</protein>
<dbReference type="SUPFAM" id="SSF57302">
    <property type="entry name" value="Snake toxin-like"/>
    <property type="match status" value="2"/>
</dbReference>
<feature type="signal peptide" evidence="6">
    <location>
        <begin position="1"/>
        <end position="19"/>
    </location>
</feature>
<dbReference type="InterPro" id="IPR004126">
    <property type="entry name" value="PLipase_A2_inh_N"/>
</dbReference>
<dbReference type="PANTHER" id="PTHR20914">
    <property type="entry name" value="LY6/PLAUR DOMAIN-CONTAINING PROTEIN 8"/>
    <property type="match status" value="1"/>
</dbReference>